<dbReference type="Proteomes" id="UP000325743">
    <property type="component" value="Plasmid unnamed1"/>
</dbReference>
<accession>A0A5P3VR46</accession>
<evidence type="ECO:0000259" key="2">
    <source>
        <dbReference type="Pfam" id="PF12773"/>
    </source>
</evidence>
<sequence length="92" mass="9133">MSILEKLFGHHGSSHGRHHGTGHGNANYGYGAPSPLPQNGGMNCSGCGAANAAGARFCQQCGMSLTPISCGQCGASLPLGARFCAACGKAAK</sequence>
<proteinExistence type="predicted"/>
<gene>
    <name evidence="3" type="ORF">D2917_31085</name>
</gene>
<geneLocation type="plasmid" evidence="3">
    <name>unnamed1</name>
</geneLocation>
<evidence type="ECO:0000313" key="3">
    <source>
        <dbReference type="EMBL" id="QEZ48730.1"/>
    </source>
</evidence>
<evidence type="ECO:0000256" key="1">
    <source>
        <dbReference type="SAM" id="MobiDB-lite"/>
    </source>
</evidence>
<name>A0A5P3VR46_9BURK</name>
<feature type="compositionally biased region" description="Basic residues" evidence="1">
    <location>
        <begin position="12"/>
        <end position="21"/>
    </location>
</feature>
<protein>
    <recommendedName>
        <fullName evidence="2">DZANK-type domain-containing protein</fullName>
    </recommendedName>
</protein>
<dbReference type="EMBL" id="CP032520">
    <property type="protein sequence ID" value="QEZ48730.1"/>
    <property type="molecule type" value="Genomic_DNA"/>
</dbReference>
<dbReference type="AlphaFoldDB" id="A0A5P3VR46"/>
<dbReference type="Pfam" id="PF12773">
    <property type="entry name" value="DZR"/>
    <property type="match status" value="1"/>
</dbReference>
<feature type="region of interest" description="Disordered" evidence="1">
    <location>
        <begin position="1"/>
        <end position="29"/>
    </location>
</feature>
<feature type="domain" description="DZANK-type" evidence="2">
    <location>
        <begin position="44"/>
        <end position="88"/>
    </location>
</feature>
<evidence type="ECO:0000313" key="4">
    <source>
        <dbReference type="Proteomes" id="UP000325743"/>
    </source>
</evidence>
<keyword evidence="3" id="KW-0614">Plasmid</keyword>
<organism evidence="3 4">
    <name type="scientific">Cupriavidus oxalaticus</name>
    <dbReference type="NCBI Taxonomy" id="96344"/>
    <lineage>
        <taxon>Bacteria</taxon>
        <taxon>Pseudomonadati</taxon>
        <taxon>Pseudomonadota</taxon>
        <taxon>Betaproteobacteria</taxon>
        <taxon>Burkholderiales</taxon>
        <taxon>Burkholderiaceae</taxon>
        <taxon>Cupriavidus</taxon>
    </lineage>
</organism>
<reference evidence="3 4" key="1">
    <citation type="submission" date="2018-09" db="EMBL/GenBank/DDBJ databases">
        <title>Complete genome sequence of Cupriavidus oxalaticus T2, a bacterium capable of phenol tolerance and degradation.</title>
        <authorList>
            <person name="Yan J."/>
        </authorList>
    </citation>
    <scope>NUCLEOTIDE SEQUENCE [LARGE SCALE GENOMIC DNA]</scope>
    <source>
        <strain evidence="3 4">T2</strain>
        <plasmid evidence="3 4">unnamed1</plasmid>
    </source>
</reference>
<dbReference type="InterPro" id="IPR025874">
    <property type="entry name" value="DZR"/>
</dbReference>